<evidence type="ECO:0000313" key="3">
    <source>
        <dbReference type="EMBL" id="AFK81930.1"/>
    </source>
</evidence>
<protein>
    <submittedName>
        <fullName evidence="3">B-type allatostatin</fullName>
    </submittedName>
</protein>
<proteinExistence type="evidence at transcript level"/>
<feature type="region of interest" description="Disordered" evidence="1">
    <location>
        <begin position="221"/>
        <end position="243"/>
    </location>
</feature>
<reference evidence="3" key="1">
    <citation type="submission" date="2012-03" db="EMBL/GenBank/DDBJ databases">
        <authorList>
            <person name="Yan X."/>
        </authorList>
    </citation>
    <scope>NUCLEOTIDE SEQUENCE</scope>
</reference>
<dbReference type="OrthoDB" id="6090360at2759"/>
<sequence>LVLLSWSCLLLLTVRAGSAEAEQPQAVSADKRDWNALHGNWGKRDPSEVTGDPEDDRELMREVANGLVLSAYEPEDKRKWNSFTGSWGKRGAKWNGFAGSWGKRSKWNDMGPSWGKRAKWENFGGSWGKRSKWDDIDDDSLEKRAKWDNFGGSWGKRKNWDNFNGAWGKRKGWDSFSGGWGKRSAWNNFGGSWGKRSVSTPELQEAADRLEKFIVSHYEPSPEVEVSSGETQAKKRKDWTQLNGMWGKRSSSKALLLA</sequence>
<organism evidence="3">
    <name type="scientific">Amphibalanus amphitrite</name>
    <name type="common">Striped barnacle</name>
    <name type="synonym">Balanus amphitrite</name>
    <dbReference type="NCBI Taxonomy" id="1232801"/>
    <lineage>
        <taxon>Eukaryota</taxon>
        <taxon>Metazoa</taxon>
        <taxon>Ecdysozoa</taxon>
        <taxon>Arthropoda</taxon>
        <taxon>Crustacea</taxon>
        <taxon>Multicrustacea</taxon>
        <taxon>Cirripedia</taxon>
        <taxon>Thoracica</taxon>
        <taxon>Thoracicalcarea</taxon>
        <taxon>Balanomorpha</taxon>
        <taxon>Balanoidea</taxon>
        <taxon>Balanidae</taxon>
        <taxon>Amphibalaninae</taxon>
        <taxon>Amphibalanus</taxon>
    </lineage>
</organism>
<evidence type="ECO:0000256" key="2">
    <source>
        <dbReference type="SAM" id="SignalP"/>
    </source>
</evidence>
<accession>I3VN93</accession>
<dbReference type="AlphaFoldDB" id="I3VN93"/>
<feature type="signal peptide" evidence="2">
    <location>
        <begin position="1"/>
        <end position="21"/>
    </location>
</feature>
<name>I3VN93_AMPAM</name>
<evidence type="ECO:0000256" key="1">
    <source>
        <dbReference type="SAM" id="MobiDB-lite"/>
    </source>
</evidence>
<feature type="chain" id="PRO_5003681406" evidence="2">
    <location>
        <begin position="22"/>
        <end position="258"/>
    </location>
</feature>
<feature type="non-terminal residue" evidence="3">
    <location>
        <position position="1"/>
    </location>
</feature>
<keyword evidence="2" id="KW-0732">Signal</keyword>
<dbReference type="EMBL" id="JQ864192">
    <property type="protein sequence ID" value="AFK81930.1"/>
    <property type="molecule type" value="mRNA"/>
</dbReference>